<dbReference type="Gene3D" id="3.40.50.720">
    <property type="entry name" value="NAD(P)-binding Rossmann-like Domain"/>
    <property type="match status" value="1"/>
</dbReference>
<dbReference type="InterPro" id="IPR013154">
    <property type="entry name" value="ADH-like_N"/>
</dbReference>
<feature type="domain" description="Alcohol dehydrogenase-like C-terminal" evidence="4">
    <location>
        <begin position="193"/>
        <end position="301"/>
    </location>
</feature>
<feature type="region of interest" description="Disordered" evidence="3">
    <location>
        <begin position="1"/>
        <end position="39"/>
    </location>
</feature>
<reference evidence="6 7" key="1">
    <citation type="submission" date="2024-06" db="EMBL/GenBank/DDBJ databases">
        <title>Draft genome sequence of Geodermatophilus badlandi, a novel member of the Geodermatophilaceae isolated from badland sedimentary rocks in the Red desert, Wyoming, USA.</title>
        <authorList>
            <person name="Ben Tekaya S."/>
            <person name="Nouioui I."/>
            <person name="Flores G.M."/>
            <person name="Shaal M.N."/>
            <person name="Bredoire F."/>
            <person name="Basile F."/>
            <person name="Van Diepen L."/>
            <person name="Ward N.L."/>
        </authorList>
    </citation>
    <scope>NUCLEOTIDE SEQUENCE [LARGE SCALE GENOMIC DNA]</scope>
    <source>
        <strain evidence="6 7">WL48A</strain>
    </source>
</reference>
<dbReference type="SUPFAM" id="SSF51735">
    <property type="entry name" value="NAD(P)-binding Rossmann-fold domains"/>
    <property type="match status" value="1"/>
</dbReference>
<dbReference type="EMBL" id="JBFNXQ010000005">
    <property type="protein sequence ID" value="MEX5717332.1"/>
    <property type="molecule type" value="Genomic_DNA"/>
</dbReference>
<evidence type="ECO:0000313" key="6">
    <source>
        <dbReference type="EMBL" id="MEX5717332.1"/>
    </source>
</evidence>
<sequence length="361" mass="37837">MPAATTGAPDAVPPGSKEPAGRPLLPTAVSSDPGEGGQSAWALALAGPGRLVRIGVPHPSPDRLRAGQVLLRVAAGGICGSDAPFFLGAANRWAAEGAGPGSAPGFPLHEVVGEVVASTDPDLAVGQMVVGWASSFDGLAEYVVTDSAGVWPYGGRLPPEEEVLVQPLACVLSAVERLGDLAGEDCAVIGQGAIGLLFAHALKTRGARWVTTVDRVDRSAAAAHVGVDEFVWAGSGEWSRTVAEDRRPAVVVEAVGHQTQTLQHALDVVRESGRVFYFGVPDDPVYPLDMEAMIRKNLTVMSGGAVERRRLLLEADAHLRAHPWLVDVLISHRFAVAQAQQAFDLAFRSPGDRLKVVLSMS</sequence>
<accession>A0ABV3X9W2</accession>
<name>A0ABV3X9W2_9ACTN</name>
<dbReference type="InterPro" id="IPR013149">
    <property type="entry name" value="ADH-like_C"/>
</dbReference>
<evidence type="ECO:0000256" key="2">
    <source>
        <dbReference type="ARBA" id="ARBA00023002"/>
    </source>
</evidence>
<dbReference type="RefSeq" id="WP_369203062.1">
    <property type="nucleotide sequence ID" value="NZ_JBFNXQ010000005.1"/>
</dbReference>
<evidence type="ECO:0000256" key="1">
    <source>
        <dbReference type="ARBA" id="ARBA00001947"/>
    </source>
</evidence>
<keyword evidence="2" id="KW-0560">Oxidoreductase</keyword>
<evidence type="ECO:0000256" key="3">
    <source>
        <dbReference type="SAM" id="MobiDB-lite"/>
    </source>
</evidence>
<dbReference type="Gene3D" id="3.90.180.10">
    <property type="entry name" value="Medium-chain alcohol dehydrogenases, catalytic domain"/>
    <property type="match status" value="2"/>
</dbReference>
<comment type="caution">
    <text evidence="6">The sequence shown here is derived from an EMBL/GenBank/DDBJ whole genome shotgun (WGS) entry which is preliminary data.</text>
</comment>
<evidence type="ECO:0000259" key="4">
    <source>
        <dbReference type="Pfam" id="PF00107"/>
    </source>
</evidence>
<dbReference type="PANTHER" id="PTHR43401">
    <property type="entry name" value="L-THREONINE 3-DEHYDROGENASE"/>
    <property type="match status" value="1"/>
</dbReference>
<dbReference type="InterPro" id="IPR036291">
    <property type="entry name" value="NAD(P)-bd_dom_sf"/>
</dbReference>
<evidence type="ECO:0000259" key="5">
    <source>
        <dbReference type="Pfam" id="PF08240"/>
    </source>
</evidence>
<keyword evidence="7" id="KW-1185">Reference proteome</keyword>
<dbReference type="SUPFAM" id="SSF50129">
    <property type="entry name" value="GroES-like"/>
    <property type="match status" value="1"/>
</dbReference>
<dbReference type="InterPro" id="IPR011032">
    <property type="entry name" value="GroES-like_sf"/>
</dbReference>
<comment type="cofactor">
    <cofactor evidence="1">
        <name>Zn(2+)</name>
        <dbReference type="ChEBI" id="CHEBI:29105"/>
    </cofactor>
</comment>
<dbReference type="Pfam" id="PF00107">
    <property type="entry name" value="ADH_zinc_N"/>
    <property type="match status" value="1"/>
</dbReference>
<organism evidence="6 7">
    <name type="scientific">Geodermatophilus maliterrae</name>
    <dbReference type="NCBI Taxonomy" id="3162531"/>
    <lineage>
        <taxon>Bacteria</taxon>
        <taxon>Bacillati</taxon>
        <taxon>Actinomycetota</taxon>
        <taxon>Actinomycetes</taxon>
        <taxon>Geodermatophilales</taxon>
        <taxon>Geodermatophilaceae</taxon>
        <taxon>Geodermatophilus</taxon>
    </lineage>
</organism>
<gene>
    <name evidence="6" type="ORF">ABQ292_02985</name>
</gene>
<dbReference type="InterPro" id="IPR050129">
    <property type="entry name" value="Zn_alcohol_dh"/>
</dbReference>
<evidence type="ECO:0000313" key="7">
    <source>
        <dbReference type="Proteomes" id="UP001560045"/>
    </source>
</evidence>
<dbReference type="Proteomes" id="UP001560045">
    <property type="component" value="Unassembled WGS sequence"/>
</dbReference>
<dbReference type="PANTHER" id="PTHR43401:SF2">
    <property type="entry name" value="L-THREONINE 3-DEHYDROGENASE"/>
    <property type="match status" value="1"/>
</dbReference>
<dbReference type="Pfam" id="PF08240">
    <property type="entry name" value="ADH_N"/>
    <property type="match status" value="1"/>
</dbReference>
<protein>
    <submittedName>
        <fullName evidence="6">Zinc-binding dehydrogenase</fullName>
    </submittedName>
</protein>
<feature type="domain" description="Alcohol dehydrogenase-like N-terminal" evidence="5">
    <location>
        <begin position="66"/>
        <end position="148"/>
    </location>
</feature>
<proteinExistence type="predicted"/>